<dbReference type="EMBL" id="JACEFG010000003">
    <property type="protein sequence ID" value="MBA2176505.1"/>
    <property type="molecule type" value="Genomic_DNA"/>
</dbReference>
<evidence type="ECO:0000313" key="2">
    <source>
        <dbReference type="EMBL" id="MBA2176505.1"/>
    </source>
</evidence>
<dbReference type="InterPro" id="IPR024311">
    <property type="entry name" value="Lipocalin-like"/>
</dbReference>
<dbReference type="AlphaFoldDB" id="A0A838CXL4"/>
<dbReference type="Proteomes" id="UP000571017">
    <property type="component" value="Unassembled WGS sequence"/>
</dbReference>
<reference evidence="2 3" key="1">
    <citation type="journal article" date="2004" name="Extremophiles">
        <title>Halobacillus locisalis sp. nov., a halophilic bacterium isolated from a marine solar saltern of the Yellow Sea in Korea.</title>
        <authorList>
            <person name="Yoon J.H."/>
            <person name="Kang K.H."/>
            <person name="Oh T.K."/>
            <person name="Park Y.H."/>
        </authorList>
    </citation>
    <scope>NUCLEOTIDE SEQUENCE [LARGE SCALE GENOMIC DNA]</scope>
    <source>
        <strain evidence="2 3">KCTC 3788</strain>
    </source>
</reference>
<organism evidence="2 3">
    <name type="scientific">Halobacillus locisalis</name>
    <dbReference type="NCBI Taxonomy" id="220753"/>
    <lineage>
        <taxon>Bacteria</taxon>
        <taxon>Bacillati</taxon>
        <taxon>Bacillota</taxon>
        <taxon>Bacilli</taxon>
        <taxon>Bacillales</taxon>
        <taxon>Bacillaceae</taxon>
        <taxon>Halobacillus</taxon>
    </lineage>
</organism>
<name>A0A838CXL4_9BACI</name>
<sequence length="150" mass="16694">MQDVSTMQDQMIGVWELDSYQVTDENQNVTYPLGEDATGIAIYHRGGYMSVQMMSSGRPAYAGGDIHVGTPSGVAAAARGYLGYSGAYRINEDEGLVEHDMEVSLNPNWVGDTQPRYIQIKEDVLTISSEPVFIQGKEQNTKITWKRIRQ</sequence>
<accession>A0A838CXL4</accession>
<feature type="domain" description="Lipocalin-like" evidence="1">
    <location>
        <begin position="12"/>
        <end position="148"/>
    </location>
</feature>
<proteinExistence type="predicted"/>
<evidence type="ECO:0000259" key="1">
    <source>
        <dbReference type="Pfam" id="PF13924"/>
    </source>
</evidence>
<comment type="caution">
    <text evidence="2">The sequence shown here is derived from an EMBL/GenBank/DDBJ whole genome shotgun (WGS) entry which is preliminary data.</text>
</comment>
<dbReference type="Pfam" id="PF13924">
    <property type="entry name" value="Lipocalin_5"/>
    <property type="match status" value="1"/>
</dbReference>
<gene>
    <name evidence="2" type="ORF">H0266_16525</name>
</gene>
<evidence type="ECO:0000313" key="3">
    <source>
        <dbReference type="Proteomes" id="UP000571017"/>
    </source>
</evidence>
<keyword evidence="3" id="KW-1185">Reference proteome</keyword>
<protein>
    <submittedName>
        <fullName evidence="2">Lipocalin-like domain-containing protein</fullName>
    </submittedName>
</protein>
<dbReference type="RefSeq" id="WP_181473522.1">
    <property type="nucleotide sequence ID" value="NZ_JACEFG010000003.1"/>
</dbReference>